<evidence type="ECO:0000313" key="5">
    <source>
        <dbReference type="EMBL" id="CDO57004.1"/>
    </source>
</evidence>
<organism evidence="5 6">
    <name type="scientific">Geotrichum candidum</name>
    <name type="common">Oospora lactis</name>
    <name type="synonym">Dipodascus geotrichum</name>
    <dbReference type="NCBI Taxonomy" id="1173061"/>
    <lineage>
        <taxon>Eukaryota</taxon>
        <taxon>Fungi</taxon>
        <taxon>Dikarya</taxon>
        <taxon>Ascomycota</taxon>
        <taxon>Saccharomycotina</taxon>
        <taxon>Dipodascomycetes</taxon>
        <taxon>Dipodascales</taxon>
        <taxon>Dipodascaceae</taxon>
        <taxon>Geotrichum</taxon>
    </lineage>
</organism>
<evidence type="ECO:0000256" key="4">
    <source>
        <dbReference type="PIRNR" id="PIRNR001213"/>
    </source>
</evidence>
<name>A0A0J9XHV5_GEOCN</name>
<comment type="caution">
    <text evidence="5">The sequence shown here is derived from an EMBL/GenBank/DDBJ whole genome shotgun (WGS) entry which is preliminary data.</text>
</comment>
<evidence type="ECO:0000256" key="2">
    <source>
        <dbReference type="ARBA" id="ARBA00022942"/>
    </source>
</evidence>
<dbReference type="GO" id="GO:0010499">
    <property type="term" value="P:proteasomal ubiquitin-independent protein catabolic process"/>
    <property type="evidence" value="ECO:0007669"/>
    <property type="project" value="UniProtKB-ARBA"/>
</dbReference>
<dbReference type="PIRSF" id="PIRSF001213">
    <property type="entry name" value="Psome_endopept_beta"/>
    <property type="match status" value="1"/>
</dbReference>
<dbReference type="PANTHER" id="PTHR32194">
    <property type="entry name" value="METALLOPROTEASE TLDD"/>
    <property type="match status" value="1"/>
</dbReference>
<dbReference type="SUPFAM" id="SSF56235">
    <property type="entry name" value="N-terminal nucleophile aminohydrolases (Ntn hydrolases)"/>
    <property type="match status" value="1"/>
</dbReference>
<dbReference type="GO" id="GO:0005737">
    <property type="term" value="C:cytoplasm"/>
    <property type="evidence" value="ECO:0007669"/>
    <property type="project" value="UniProtKB-SubCell"/>
</dbReference>
<dbReference type="CDD" id="cd03760">
    <property type="entry name" value="proteasome_beta_type_4"/>
    <property type="match status" value="1"/>
</dbReference>
<dbReference type="PROSITE" id="PS00854">
    <property type="entry name" value="PROTEASOME_BETA_1"/>
    <property type="match status" value="1"/>
</dbReference>
<dbReference type="GO" id="GO:0043161">
    <property type="term" value="P:proteasome-mediated ubiquitin-dependent protein catabolic process"/>
    <property type="evidence" value="ECO:0007669"/>
    <property type="project" value="UniProtKB-ARBA"/>
</dbReference>
<proteinExistence type="inferred from homology"/>
<reference evidence="5" key="1">
    <citation type="submission" date="2014-03" db="EMBL/GenBank/DDBJ databases">
        <authorList>
            <person name="Casaregola S."/>
        </authorList>
    </citation>
    <scope>NUCLEOTIDE SEQUENCE [LARGE SCALE GENOMIC DNA]</scope>
    <source>
        <strain evidence="5">CLIB 918</strain>
    </source>
</reference>
<dbReference type="InterPro" id="IPR023333">
    <property type="entry name" value="Proteasome_suB-type"/>
</dbReference>
<comment type="similarity">
    <text evidence="4">Belongs to the peptidase T1B family.</text>
</comment>
<keyword evidence="2 4" id="KW-0647">Proteasome</keyword>
<dbReference type="InterPro" id="IPR001353">
    <property type="entry name" value="Proteasome_sua/b"/>
</dbReference>
<keyword evidence="3 4" id="KW-0539">Nucleus</keyword>
<dbReference type="PANTHER" id="PTHR32194:SF6">
    <property type="entry name" value="PROTEASOME SUBUNIT BETA"/>
    <property type="match status" value="1"/>
</dbReference>
<sequence>MDHNPVNWGRPRNDIYGEYDNRIHNASFNDNPMMTGAAPNAHTQSPIVTGTSVIAIKFDKGVILAADNLASYGSLARFTDQERLLPVGKDTVIGIGGDISDLQYLQRVLEQLEINENYDNDGNSLKSSNVFQYLSNLFYNRRSKMDPLWNAVLVGGVENGKPFLSYVDLKGVTYSSPVICTGFGAYLATPLLRKLVDKEGDELNVTEEQARKAIDECMKVLFYRDARSLDKYSVATITEGNVRIDTDVHCENQSWRFAGSIRGYGTQRD</sequence>
<dbReference type="Pfam" id="PF00227">
    <property type="entry name" value="Proteasome"/>
    <property type="match status" value="1"/>
</dbReference>
<gene>
    <name evidence="5" type="ORF">BN980_GECA18s00780g</name>
</gene>
<dbReference type="InterPro" id="IPR016295">
    <property type="entry name" value="Proteasome_beta4"/>
</dbReference>
<dbReference type="AlphaFoldDB" id="A0A0J9XHV5"/>
<dbReference type="GO" id="GO:0005634">
    <property type="term" value="C:nucleus"/>
    <property type="evidence" value="ECO:0007669"/>
    <property type="project" value="UniProtKB-SubCell"/>
</dbReference>
<dbReference type="PROSITE" id="PS51476">
    <property type="entry name" value="PROTEASOME_BETA_2"/>
    <property type="match status" value="1"/>
</dbReference>
<comment type="function">
    <text evidence="4">Non-catalytic component of the proteasome.</text>
</comment>
<evidence type="ECO:0000313" key="6">
    <source>
        <dbReference type="Proteomes" id="UP000242525"/>
    </source>
</evidence>
<dbReference type="InterPro" id="IPR029055">
    <property type="entry name" value="Ntn_hydrolases_N"/>
</dbReference>
<dbReference type="STRING" id="1173061.A0A0J9XHV5"/>
<protein>
    <recommendedName>
        <fullName evidence="4">Proteasome subunit beta</fullName>
    </recommendedName>
</protein>
<dbReference type="OrthoDB" id="10248542at2759"/>
<evidence type="ECO:0000256" key="3">
    <source>
        <dbReference type="ARBA" id="ARBA00023242"/>
    </source>
</evidence>
<comment type="subcellular location">
    <subcellularLocation>
        <location evidence="4">Cytoplasm</location>
    </subcellularLocation>
    <subcellularLocation>
        <location evidence="4">Nucleus</location>
    </subcellularLocation>
</comment>
<evidence type="ECO:0000256" key="1">
    <source>
        <dbReference type="ARBA" id="ARBA00022490"/>
    </source>
</evidence>
<dbReference type="Proteomes" id="UP000242525">
    <property type="component" value="Unassembled WGS sequence"/>
</dbReference>
<dbReference type="EMBL" id="CCBN010000018">
    <property type="protein sequence ID" value="CDO57004.1"/>
    <property type="molecule type" value="Genomic_DNA"/>
</dbReference>
<dbReference type="InterPro" id="IPR016050">
    <property type="entry name" value="Proteasome_bsu_CS"/>
</dbReference>
<dbReference type="GO" id="GO:0019774">
    <property type="term" value="C:proteasome core complex, beta-subunit complex"/>
    <property type="evidence" value="ECO:0007669"/>
    <property type="project" value="UniProtKB-UniRule"/>
</dbReference>
<keyword evidence="1 4" id="KW-0963">Cytoplasm</keyword>
<accession>A0A0J9XHV5</accession>
<keyword evidence="6" id="KW-1185">Reference proteome</keyword>
<dbReference type="Gene3D" id="3.60.20.10">
    <property type="entry name" value="Glutamine Phosphoribosylpyrophosphate, subunit 1, domain 1"/>
    <property type="match status" value="1"/>
</dbReference>
<dbReference type="FunFam" id="3.60.20.10:FF:000014">
    <property type="entry name" value="Proteasome subunit beta type-7"/>
    <property type="match status" value="1"/>
</dbReference>